<dbReference type="EMBL" id="JAACXV010014564">
    <property type="protein sequence ID" value="KAF7266092.1"/>
    <property type="molecule type" value="Genomic_DNA"/>
</dbReference>
<proteinExistence type="predicted"/>
<organism evidence="1 2">
    <name type="scientific">Rhynchophorus ferrugineus</name>
    <name type="common">Red palm weevil</name>
    <name type="synonym">Curculio ferrugineus</name>
    <dbReference type="NCBI Taxonomy" id="354439"/>
    <lineage>
        <taxon>Eukaryota</taxon>
        <taxon>Metazoa</taxon>
        <taxon>Ecdysozoa</taxon>
        <taxon>Arthropoda</taxon>
        <taxon>Hexapoda</taxon>
        <taxon>Insecta</taxon>
        <taxon>Pterygota</taxon>
        <taxon>Neoptera</taxon>
        <taxon>Endopterygota</taxon>
        <taxon>Coleoptera</taxon>
        <taxon>Polyphaga</taxon>
        <taxon>Cucujiformia</taxon>
        <taxon>Curculionidae</taxon>
        <taxon>Dryophthorinae</taxon>
        <taxon>Rhynchophorus</taxon>
    </lineage>
</organism>
<protein>
    <submittedName>
        <fullName evidence="1">Uncharacterized protein</fullName>
    </submittedName>
</protein>
<evidence type="ECO:0000313" key="2">
    <source>
        <dbReference type="Proteomes" id="UP000625711"/>
    </source>
</evidence>
<reference evidence="1" key="1">
    <citation type="submission" date="2020-08" db="EMBL/GenBank/DDBJ databases">
        <title>Genome sequencing and assembly of the red palm weevil Rhynchophorus ferrugineus.</title>
        <authorList>
            <person name="Dias G.B."/>
            <person name="Bergman C.M."/>
            <person name="Manee M."/>
        </authorList>
    </citation>
    <scope>NUCLEOTIDE SEQUENCE</scope>
    <source>
        <strain evidence="1">AA-2017</strain>
        <tissue evidence="1">Whole larva</tissue>
    </source>
</reference>
<comment type="caution">
    <text evidence="1">The sequence shown here is derived from an EMBL/GenBank/DDBJ whole genome shotgun (WGS) entry which is preliminary data.</text>
</comment>
<gene>
    <name evidence="1" type="ORF">GWI33_020544</name>
</gene>
<evidence type="ECO:0000313" key="1">
    <source>
        <dbReference type="EMBL" id="KAF7266092.1"/>
    </source>
</evidence>
<dbReference type="Proteomes" id="UP000625711">
    <property type="component" value="Unassembled WGS sequence"/>
</dbReference>
<sequence length="112" mass="13046">MYFNYLAIRWVTSELRIGDRVMCTNMFHSELTTNHLSSRAKREGDRVMCTDMFHSELTTNYLSSREQREKVPHCFAFCLEPTHLPLQKNDDPEGHRISGARVFTVTLPVVIL</sequence>
<keyword evidence="2" id="KW-1185">Reference proteome</keyword>
<accession>A0A834HS63</accession>
<name>A0A834HS63_RHYFE</name>
<dbReference type="AlphaFoldDB" id="A0A834HS63"/>